<reference evidence="8 9" key="1">
    <citation type="submission" date="2017-09" db="EMBL/GenBank/DDBJ databases">
        <title>Depth-based differentiation of microbial function through sediment-hosted aquifers and enrichment of novel symbionts in the deep terrestrial subsurface.</title>
        <authorList>
            <person name="Probst A.J."/>
            <person name="Ladd B."/>
            <person name="Jarett J.K."/>
            <person name="Geller-Mcgrath D.E."/>
            <person name="Sieber C.M."/>
            <person name="Emerson J.B."/>
            <person name="Anantharaman K."/>
            <person name="Thomas B.C."/>
            <person name="Malmstrom R."/>
            <person name="Stieglmeier M."/>
            <person name="Klingl A."/>
            <person name="Woyke T."/>
            <person name="Ryan C.M."/>
            <person name="Banfield J.F."/>
        </authorList>
    </citation>
    <scope>NUCLEOTIDE SEQUENCE [LARGE SCALE GENOMIC DNA]</scope>
    <source>
        <strain evidence="8">CG23_combo_of_CG06-09_8_20_14_all_41_10</strain>
    </source>
</reference>
<proteinExistence type="predicted"/>
<evidence type="ECO:0000259" key="7">
    <source>
        <dbReference type="PROSITE" id="PS50198"/>
    </source>
</evidence>
<keyword evidence="4 6" id="KW-0697">Rotamase</keyword>
<dbReference type="PANTHER" id="PTHR47245:SF1">
    <property type="entry name" value="FOLDASE PROTEIN PRSA"/>
    <property type="match status" value="1"/>
</dbReference>
<evidence type="ECO:0000256" key="1">
    <source>
        <dbReference type="ARBA" id="ARBA00000971"/>
    </source>
</evidence>
<evidence type="ECO:0000256" key="3">
    <source>
        <dbReference type="ARBA" id="ARBA00022729"/>
    </source>
</evidence>
<dbReference type="SUPFAM" id="SSF109998">
    <property type="entry name" value="Triger factor/SurA peptide-binding domain-like"/>
    <property type="match status" value="1"/>
</dbReference>
<evidence type="ECO:0000313" key="9">
    <source>
        <dbReference type="Proteomes" id="UP000231292"/>
    </source>
</evidence>
<gene>
    <name evidence="8" type="ORF">COX41_02770</name>
</gene>
<dbReference type="Gene3D" id="3.10.50.40">
    <property type="match status" value="1"/>
</dbReference>
<comment type="caution">
    <text evidence="8">The sequence shown here is derived from an EMBL/GenBank/DDBJ whole genome shotgun (WGS) entry which is preliminary data.</text>
</comment>
<evidence type="ECO:0000313" key="8">
    <source>
        <dbReference type="EMBL" id="PIP19459.1"/>
    </source>
</evidence>
<sequence>MKRKIIVLISFCFIFFGFLGCDKLNALISKKPAAKKEYPMMAVKGTVIAKVNNISLTLEDMNQEIDAFNATVPVDRPELKITTREQKINYLKNEMVRRALLYQQAVDNGLERNEEVLRALDKTKMQLLVMELVKNETEKIDVSSKEIEDYYNTYKDQLKEPEERQIREIVVGSEQDAKDILILLLQGGDFASIAKEKSKSPSSKQGGDLGFIPKGKKFAQFDEAAFSNTLEVDKTSNIFKGPEGYYIIKLEAKKGGKQKSLTELWDDIKRGLTFLKQQQKLEALIGKLSRDAKIEVYEGEIK</sequence>
<name>A0A2G9YJP0_9BACT</name>
<dbReference type="GO" id="GO:0003755">
    <property type="term" value="F:peptidyl-prolyl cis-trans isomerase activity"/>
    <property type="evidence" value="ECO:0007669"/>
    <property type="project" value="UniProtKB-KW"/>
</dbReference>
<organism evidence="8 9">
    <name type="scientific">Candidatus Sherwoodlollariibacterium unditelluris</name>
    <dbReference type="NCBI Taxonomy" id="1974757"/>
    <lineage>
        <taxon>Bacteria</taxon>
        <taxon>Pseudomonadati</taxon>
        <taxon>Candidatus Omnitrophota</taxon>
        <taxon>Candidatus Sherwoodlollariibacterium</taxon>
    </lineage>
</organism>
<evidence type="ECO:0000256" key="5">
    <source>
        <dbReference type="ARBA" id="ARBA00023235"/>
    </source>
</evidence>
<accession>A0A2G9YJP0</accession>
<comment type="catalytic activity">
    <reaction evidence="1">
        <text>[protein]-peptidylproline (omega=180) = [protein]-peptidylproline (omega=0)</text>
        <dbReference type="Rhea" id="RHEA:16237"/>
        <dbReference type="Rhea" id="RHEA-COMP:10747"/>
        <dbReference type="Rhea" id="RHEA-COMP:10748"/>
        <dbReference type="ChEBI" id="CHEBI:83833"/>
        <dbReference type="ChEBI" id="CHEBI:83834"/>
        <dbReference type="EC" id="5.2.1.8"/>
    </reaction>
</comment>
<keyword evidence="3" id="KW-0732">Signal</keyword>
<dbReference type="PROSITE" id="PS50198">
    <property type="entry name" value="PPIC_PPIASE_2"/>
    <property type="match status" value="1"/>
</dbReference>
<dbReference type="Pfam" id="PF13145">
    <property type="entry name" value="Rotamase_2"/>
    <property type="match status" value="1"/>
</dbReference>
<dbReference type="AlphaFoldDB" id="A0A2G9YJP0"/>
<evidence type="ECO:0000256" key="4">
    <source>
        <dbReference type="ARBA" id="ARBA00023110"/>
    </source>
</evidence>
<protein>
    <recommendedName>
        <fullName evidence="2">peptidylprolyl isomerase</fullName>
        <ecNumber evidence="2">5.2.1.8</ecNumber>
    </recommendedName>
</protein>
<dbReference type="EMBL" id="PCRK01000063">
    <property type="protein sequence ID" value="PIP19459.1"/>
    <property type="molecule type" value="Genomic_DNA"/>
</dbReference>
<dbReference type="InterPro" id="IPR050245">
    <property type="entry name" value="PrsA_foldase"/>
</dbReference>
<dbReference type="Proteomes" id="UP000231292">
    <property type="component" value="Unassembled WGS sequence"/>
</dbReference>
<dbReference type="InterPro" id="IPR000297">
    <property type="entry name" value="PPIase_PpiC"/>
</dbReference>
<keyword evidence="5 6" id="KW-0413">Isomerase</keyword>
<evidence type="ECO:0000256" key="6">
    <source>
        <dbReference type="PROSITE-ProRule" id="PRU00278"/>
    </source>
</evidence>
<dbReference type="PROSITE" id="PS51257">
    <property type="entry name" value="PROKAR_LIPOPROTEIN"/>
    <property type="match status" value="1"/>
</dbReference>
<dbReference type="InterPro" id="IPR027304">
    <property type="entry name" value="Trigger_fact/SurA_dom_sf"/>
</dbReference>
<evidence type="ECO:0000256" key="2">
    <source>
        <dbReference type="ARBA" id="ARBA00013194"/>
    </source>
</evidence>
<feature type="domain" description="PpiC" evidence="7">
    <location>
        <begin position="161"/>
        <end position="252"/>
    </location>
</feature>
<dbReference type="PANTHER" id="PTHR47245">
    <property type="entry name" value="PEPTIDYLPROLYL ISOMERASE"/>
    <property type="match status" value="1"/>
</dbReference>
<dbReference type="EC" id="5.2.1.8" evidence="2"/>
<dbReference type="SUPFAM" id="SSF54534">
    <property type="entry name" value="FKBP-like"/>
    <property type="match status" value="1"/>
</dbReference>
<dbReference type="InterPro" id="IPR046357">
    <property type="entry name" value="PPIase_dom_sf"/>
</dbReference>